<comment type="caution">
    <text evidence="2">The sequence shown here is derived from an EMBL/GenBank/DDBJ whole genome shotgun (WGS) entry which is preliminary data.</text>
</comment>
<protein>
    <submittedName>
        <fullName evidence="2">Uncharacterized protein</fullName>
    </submittedName>
</protein>
<dbReference type="SUPFAM" id="SSF52309">
    <property type="entry name" value="N-(deoxy)ribosyltransferase-like"/>
    <property type="match status" value="1"/>
</dbReference>
<dbReference type="Proteomes" id="UP000004358">
    <property type="component" value="Unassembled WGS sequence"/>
</dbReference>
<accession>A4A0L5</accession>
<evidence type="ECO:0000256" key="1">
    <source>
        <dbReference type="SAM" id="MobiDB-lite"/>
    </source>
</evidence>
<feature type="compositionally biased region" description="Basic and acidic residues" evidence="1">
    <location>
        <begin position="51"/>
        <end position="67"/>
    </location>
</feature>
<dbReference type="RefSeq" id="WP_002653976.1">
    <property type="nucleotide sequence ID" value="NZ_CH672377.1"/>
</dbReference>
<proteinExistence type="predicted"/>
<feature type="compositionally biased region" description="Basic and acidic residues" evidence="1">
    <location>
        <begin position="91"/>
        <end position="101"/>
    </location>
</feature>
<evidence type="ECO:0000313" key="3">
    <source>
        <dbReference type="Proteomes" id="UP000004358"/>
    </source>
</evidence>
<dbReference type="EMBL" id="AANZ01000029">
    <property type="protein sequence ID" value="EAQ77681.1"/>
    <property type="molecule type" value="Genomic_DNA"/>
</dbReference>
<feature type="compositionally biased region" description="Polar residues" evidence="1">
    <location>
        <begin position="16"/>
        <end position="26"/>
    </location>
</feature>
<dbReference type="eggNOG" id="COG0457">
    <property type="taxonomic scope" value="Bacteria"/>
</dbReference>
<feature type="compositionally biased region" description="Basic and acidic residues" evidence="1">
    <location>
        <begin position="1"/>
        <end position="13"/>
    </location>
</feature>
<dbReference type="HOGENOM" id="CLU_050348_0_0_0"/>
<dbReference type="AlphaFoldDB" id="A4A0L5"/>
<name>A4A0L5_9BACT</name>
<sequence>MPTDTHSKSDAIRDFLSQNPNATSAEVVTALREKGIEVTPGHVATVKNRAAKSEPKKSKSKTTDKPPKTKTKSKRSEKTSTEPESTGPQEKTPRPYHERPYPQKTLEDALRVPQSIKDLNGGNPWATKDLADALGYTNLRTPTFIQLMRAAKDYGLINGTNRSTEIELAQLGRDIVYPDSEAQERQLKINSFFNIDVFKKVYDHYGSSNSFPEQRYLSSTLEKSFGLSPELHNEFIELIKQNCKYLGIEDGLKNAGYKQDHKSTKRSEVRSIGKEEGNFDRTAFVIMPFSEKGQVDRPHGFFNELLVRLITPAANNAGFAVKTADQKGSDIIQSTIINQLLQADLVIADITDHNPNVLFELGIRIAKEKPVALIRAEGTGRVFDVDNLMRVTDYNANLWTSTVAHDLPKLTEHIKGAWDHRDTYATYMEILTQHVSLIEKPA</sequence>
<gene>
    <name evidence="2" type="ORF">DSM3645_01901</name>
</gene>
<feature type="region of interest" description="Disordered" evidence="1">
    <location>
        <begin position="1"/>
        <end position="101"/>
    </location>
</feature>
<organism evidence="2 3">
    <name type="scientific">Blastopirellula marina DSM 3645</name>
    <dbReference type="NCBI Taxonomy" id="314230"/>
    <lineage>
        <taxon>Bacteria</taxon>
        <taxon>Pseudomonadati</taxon>
        <taxon>Planctomycetota</taxon>
        <taxon>Planctomycetia</taxon>
        <taxon>Pirellulales</taxon>
        <taxon>Pirellulaceae</taxon>
        <taxon>Blastopirellula</taxon>
    </lineage>
</organism>
<dbReference type="Gene3D" id="3.40.50.450">
    <property type="match status" value="1"/>
</dbReference>
<reference evidence="2 3" key="1">
    <citation type="submission" date="2006-02" db="EMBL/GenBank/DDBJ databases">
        <authorList>
            <person name="Amann R."/>
            <person name="Ferriera S."/>
            <person name="Johnson J."/>
            <person name="Kravitz S."/>
            <person name="Halpern A."/>
            <person name="Remington K."/>
            <person name="Beeson K."/>
            <person name="Tran B."/>
            <person name="Rogers Y.-H."/>
            <person name="Friedman R."/>
            <person name="Venter J.C."/>
        </authorList>
    </citation>
    <scope>NUCLEOTIDE SEQUENCE [LARGE SCALE GENOMIC DNA]</scope>
    <source>
        <strain evidence="2 3">DSM 3645</strain>
    </source>
</reference>
<evidence type="ECO:0000313" key="2">
    <source>
        <dbReference type="EMBL" id="EAQ77681.1"/>
    </source>
</evidence>